<dbReference type="PANTHER" id="PTHR24366">
    <property type="entry name" value="IG(IMMUNOGLOBULIN) AND LRR(LEUCINE RICH REPEAT) DOMAINS"/>
    <property type="match status" value="1"/>
</dbReference>
<dbReference type="InterPro" id="IPR032675">
    <property type="entry name" value="LRR_dom_sf"/>
</dbReference>
<evidence type="ECO:0000256" key="4">
    <source>
        <dbReference type="SAM" id="SignalP"/>
    </source>
</evidence>
<dbReference type="InParanoid" id="A0A6P7LUR4"/>
<dbReference type="KEGG" id="bspl:114850172"/>
<dbReference type="InterPro" id="IPR003591">
    <property type="entry name" value="Leu-rich_rpt_typical-subtyp"/>
</dbReference>
<dbReference type="RefSeq" id="XP_028998005.1">
    <property type="nucleotide sequence ID" value="XM_029142172.3"/>
</dbReference>
<dbReference type="PROSITE" id="PS51450">
    <property type="entry name" value="LRR"/>
    <property type="match status" value="3"/>
</dbReference>
<feature type="chain" id="PRO_5027581536" evidence="4">
    <location>
        <begin position="21"/>
        <end position="638"/>
    </location>
</feature>
<dbReference type="SMART" id="SM00369">
    <property type="entry name" value="LRR_TYP"/>
    <property type="match status" value="13"/>
</dbReference>
<dbReference type="AlphaFoldDB" id="A0A6P7LUR4"/>
<evidence type="ECO:0000313" key="5">
    <source>
        <dbReference type="Proteomes" id="UP000515150"/>
    </source>
</evidence>
<dbReference type="SUPFAM" id="SSF52058">
    <property type="entry name" value="L domain-like"/>
    <property type="match status" value="2"/>
</dbReference>
<sequence>MGPLGLQVAIICVFLQVAGCLPSCFLVGSVANCASLQLTAVPALPSTVTHLFLDRNFLSELNSTSLRGLEWLQQLDLGQQRVPLVIRDHAFVGLRRLQRLVLGFNLGLQLEPRAFAGLVRLQSLHLDYCSLTDSVLSEPYLEPLSSLETLNLFGNHIKRLRPSMSFANMTHLKDLNLKLNSIGHICESDLAGFQGKRFKVLNLQSTQLSYKNVSDWKKCGNPFRGVSFEVLDLSHNGLSMATAKQFFRAIEGTQISHLKLSGLMGRGFSFDNLPDPDAGTFEGLKNSSLTVLDLSHSHIFELKPRVFRSLGDVRIVDVSKNKLNRIHRNAFEGLQGHLHLLNLSHNLLGEIYSHTFASLESLKVLDLSFNHLGALGYQAFQGLPKLKVLDLTGNSLRDLGFPARLPSLDHLLLSDNRLSSVGGVTSFAVNVVHLDVRDNRLTNLHDVDALLTQLRRLRHLLYGGNAARWCTLSGAAEPLRGLSVVDLHSSSLQDVWSQGRCLGLFNNFHHVLSLNLSSNALQHLPAGVFRGLTSVTEMDLSSNALTYLPPDVLPKSLRTLHLSNNFIGAPDPDAFGSLTHLDLRMNRFHCSSDLRSFLSWLNGTHVTFLSPVQELRCEFPSHWYGVLLLDYYTQVTQR</sequence>
<reference evidence="6" key="1">
    <citation type="submission" date="2025-08" db="UniProtKB">
        <authorList>
            <consortium name="RefSeq"/>
        </authorList>
    </citation>
    <scope>IDENTIFICATION</scope>
</reference>
<evidence type="ECO:0000313" key="6">
    <source>
        <dbReference type="RefSeq" id="XP_028998005.1"/>
    </source>
</evidence>
<dbReference type="FunFam" id="3.80.10.10:FF:000306">
    <property type="entry name" value="Toll-like receptor 5"/>
    <property type="match status" value="1"/>
</dbReference>
<dbReference type="InterPro" id="IPR001611">
    <property type="entry name" value="Leu-rich_rpt"/>
</dbReference>
<keyword evidence="5" id="KW-1185">Reference proteome</keyword>
<proteinExistence type="predicted"/>
<name>A0A6P7LUR4_BETSP</name>
<keyword evidence="1" id="KW-0433">Leucine-rich repeat</keyword>
<evidence type="ECO:0000256" key="2">
    <source>
        <dbReference type="ARBA" id="ARBA00022737"/>
    </source>
</evidence>
<dbReference type="Proteomes" id="UP000515150">
    <property type="component" value="Chromosome 24"/>
</dbReference>
<keyword evidence="2" id="KW-0677">Repeat</keyword>
<protein>
    <submittedName>
        <fullName evidence="6">Toll-like receptor 5</fullName>
    </submittedName>
</protein>
<evidence type="ECO:0000256" key="3">
    <source>
        <dbReference type="ARBA" id="ARBA00023157"/>
    </source>
</evidence>
<dbReference type="SMART" id="SM00368">
    <property type="entry name" value="LRR_RI"/>
    <property type="match status" value="3"/>
</dbReference>
<accession>A0A6P7LUR4</accession>
<dbReference type="GeneID" id="114850172"/>
<keyword evidence="3" id="KW-1015">Disulfide bond</keyword>
<dbReference type="FunFam" id="3.80.10.10:FF:000365">
    <property type="entry name" value="Toll-like receptor 5"/>
    <property type="match status" value="1"/>
</dbReference>
<dbReference type="Gene3D" id="3.80.10.10">
    <property type="entry name" value="Ribonuclease Inhibitor"/>
    <property type="match status" value="3"/>
</dbReference>
<dbReference type="Pfam" id="PF13855">
    <property type="entry name" value="LRR_8"/>
    <property type="match status" value="4"/>
</dbReference>
<evidence type="ECO:0000256" key="1">
    <source>
        <dbReference type="ARBA" id="ARBA00022614"/>
    </source>
</evidence>
<organism evidence="5 6">
    <name type="scientific">Betta splendens</name>
    <name type="common">Siamese fighting fish</name>
    <dbReference type="NCBI Taxonomy" id="158456"/>
    <lineage>
        <taxon>Eukaryota</taxon>
        <taxon>Metazoa</taxon>
        <taxon>Chordata</taxon>
        <taxon>Craniata</taxon>
        <taxon>Vertebrata</taxon>
        <taxon>Euteleostomi</taxon>
        <taxon>Actinopterygii</taxon>
        <taxon>Neopterygii</taxon>
        <taxon>Teleostei</taxon>
        <taxon>Neoteleostei</taxon>
        <taxon>Acanthomorphata</taxon>
        <taxon>Anabantaria</taxon>
        <taxon>Anabantiformes</taxon>
        <taxon>Anabantoidei</taxon>
        <taxon>Osphronemidae</taxon>
        <taxon>Betta</taxon>
    </lineage>
</organism>
<dbReference type="OrthoDB" id="6160824at2759"/>
<dbReference type="PANTHER" id="PTHR24366:SF96">
    <property type="entry name" value="LEUCINE RICH REPEAT CONTAINING 53"/>
    <property type="match status" value="1"/>
</dbReference>
<dbReference type="Pfam" id="PF00560">
    <property type="entry name" value="LRR_1"/>
    <property type="match status" value="1"/>
</dbReference>
<keyword evidence="4" id="KW-0732">Signal</keyword>
<feature type="signal peptide" evidence="4">
    <location>
        <begin position="1"/>
        <end position="20"/>
    </location>
</feature>
<gene>
    <name evidence="6" type="primary">LOC114850172</name>
</gene>